<gene>
    <name evidence="7" type="ORF">HMPREF0202_01027</name>
</gene>
<dbReference type="PANTHER" id="PTHR43780:SF2">
    <property type="entry name" value="1-AMINOCYCLOPROPANE-1-CARBOXYLATE DEAMINASE-RELATED"/>
    <property type="match status" value="1"/>
</dbReference>
<dbReference type="AlphaFoldDB" id="U7VC00"/>
<comment type="cofactor">
    <cofactor evidence="1">
        <name>pyridoxal 5'-phosphate</name>
        <dbReference type="ChEBI" id="CHEBI:597326"/>
    </cofactor>
</comment>
<keyword evidence="3 5" id="KW-0663">Pyridoxal phosphate</keyword>
<dbReference type="HOGENOM" id="CLU_048897_1_0_0"/>
<dbReference type="Gene3D" id="3.40.50.1100">
    <property type="match status" value="2"/>
</dbReference>
<dbReference type="PATRIC" id="fig|1319815.3.peg.984"/>
<evidence type="ECO:0000313" key="7">
    <source>
        <dbReference type="EMBL" id="ERT69060.1"/>
    </source>
</evidence>
<dbReference type="Pfam" id="PF00291">
    <property type="entry name" value="PALP"/>
    <property type="match status" value="1"/>
</dbReference>
<evidence type="ECO:0000256" key="5">
    <source>
        <dbReference type="PIRSR" id="PIRSR006278-2"/>
    </source>
</evidence>
<dbReference type="eggNOG" id="COG2515">
    <property type="taxonomic scope" value="Bacteria"/>
</dbReference>
<dbReference type="InterPro" id="IPR036052">
    <property type="entry name" value="TrpB-like_PALP_sf"/>
</dbReference>
<feature type="modified residue" description="N6-(pyridoxal phosphate)lysine" evidence="5">
    <location>
        <position position="44"/>
    </location>
</feature>
<feature type="active site" description="Nucleophile" evidence="4">
    <location>
        <position position="71"/>
    </location>
</feature>
<dbReference type="InterPro" id="IPR001926">
    <property type="entry name" value="TrpB-like_PALP"/>
</dbReference>
<dbReference type="InterPro" id="IPR005966">
    <property type="entry name" value="D-Cys_desShydrase"/>
</dbReference>
<sequence>MNNKINIANLPTKIEKLEKISAELGVNIFFKRDDQTGSEVSGNKVRKLEYSIKEAIDQGCDTLITCGGIQSNHARSTAAAAIKAGLSSVLVLRTNEEPEVDGNYFVDRLLGADIRFITSDEYSNSRQEIMESIVKELEKDGRKGYIIPEGASNGVGSLGYINFVKEVLEFEEKSDTKFDTVVVAVGSGGTYAGIHMGNDIYLDGKRRVVGFNVCDTAEFFKEKVKEIIEESKEYLNKKDLEKVNSENMDIIDGYVGDGYALSTQEELNFIWDLAKKEGVILDPVYTGKAMFGLHKEIKKGSFKNSKNILFVHTGGLFGLFPKKNQFEFKS</sequence>
<evidence type="ECO:0000256" key="3">
    <source>
        <dbReference type="ARBA" id="ARBA00022898"/>
    </source>
</evidence>
<evidence type="ECO:0000256" key="1">
    <source>
        <dbReference type="ARBA" id="ARBA00001933"/>
    </source>
</evidence>
<accession>U7VC00</accession>
<proteinExistence type="inferred from homology"/>
<keyword evidence="8" id="KW-1185">Reference proteome</keyword>
<dbReference type="PIRSF" id="PIRSF006278">
    <property type="entry name" value="ACCD_DCysDesulf"/>
    <property type="match status" value="1"/>
</dbReference>
<dbReference type="RefSeq" id="WP_023050567.1">
    <property type="nucleotide sequence ID" value="NZ_CP173062.2"/>
</dbReference>
<dbReference type="NCBIfam" id="TIGR01275">
    <property type="entry name" value="ACC_deam_rel"/>
    <property type="match status" value="1"/>
</dbReference>
<evidence type="ECO:0000256" key="2">
    <source>
        <dbReference type="ARBA" id="ARBA00008639"/>
    </source>
</evidence>
<dbReference type="PANTHER" id="PTHR43780">
    <property type="entry name" value="1-AMINOCYCLOPROPANE-1-CARBOXYLATE DEAMINASE-RELATED"/>
    <property type="match status" value="1"/>
</dbReference>
<dbReference type="InterPro" id="IPR027278">
    <property type="entry name" value="ACCD_DCysDesulf"/>
</dbReference>
<feature type="domain" description="Tryptophan synthase beta chain-like PALP" evidence="6">
    <location>
        <begin position="9"/>
        <end position="314"/>
    </location>
</feature>
<dbReference type="GO" id="GO:0019148">
    <property type="term" value="F:D-cysteine desulfhydrase activity"/>
    <property type="evidence" value="ECO:0007669"/>
    <property type="project" value="TreeGrafter"/>
</dbReference>
<dbReference type="STRING" id="1319815.HMPREF0202_01027"/>
<comment type="caution">
    <text evidence="7">The sequence shown here is derived from an EMBL/GenBank/DDBJ whole genome shotgun (WGS) entry which is preliminary data.</text>
</comment>
<name>U7VC00_9FUSO</name>
<evidence type="ECO:0000256" key="4">
    <source>
        <dbReference type="PIRSR" id="PIRSR006278-1"/>
    </source>
</evidence>
<dbReference type="Proteomes" id="UP000017081">
    <property type="component" value="Unassembled WGS sequence"/>
</dbReference>
<comment type="similarity">
    <text evidence="2">Belongs to the ACC deaminase/D-cysteine desulfhydrase family.</text>
</comment>
<evidence type="ECO:0000313" key="8">
    <source>
        <dbReference type="Proteomes" id="UP000017081"/>
    </source>
</evidence>
<organism evidence="7 8">
    <name type="scientific">Cetobacterium somerae ATCC BAA-474</name>
    <dbReference type="NCBI Taxonomy" id="1319815"/>
    <lineage>
        <taxon>Bacteria</taxon>
        <taxon>Fusobacteriati</taxon>
        <taxon>Fusobacteriota</taxon>
        <taxon>Fusobacteriia</taxon>
        <taxon>Fusobacteriales</taxon>
        <taxon>Fusobacteriaceae</taxon>
        <taxon>Cetobacterium</taxon>
    </lineage>
</organism>
<dbReference type="SUPFAM" id="SSF53686">
    <property type="entry name" value="Tryptophan synthase beta subunit-like PLP-dependent enzymes"/>
    <property type="match status" value="1"/>
</dbReference>
<dbReference type="EMBL" id="AXZF01000038">
    <property type="protein sequence ID" value="ERT69060.1"/>
    <property type="molecule type" value="Genomic_DNA"/>
</dbReference>
<evidence type="ECO:0000259" key="6">
    <source>
        <dbReference type="Pfam" id="PF00291"/>
    </source>
</evidence>
<protein>
    <recommendedName>
        <fullName evidence="6">Tryptophan synthase beta chain-like PALP domain-containing protein</fullName>
    </recommendedName>
</protein>
<reference evidence="7 8" key="1">
    <citation type="submission" date="2013-08" db="EMBL/GenBank/DDBJ databases">
        <authorList>
            <person name="Weinstock G."/>
            <person name="Sodergren E."/>
            <person name="Wylie T."/>
            <person name="Fulton L."/>
            <person name="Fulton R."/>
            <person name="Fronick C."/>
            <person name="O'Laughlin M."/>
            <person name="Godfrey J."/>
            <person name="Miner T."/>
            <person name="Herter B."/>
            <person name="Appelbaum E."/>
            <person name="Cordes M."/>
            <person name="Lek S."/>
            <person name="Wollam A."/>
            <person name="Pepin K.H."/>
            <person name="Palsikar V.B."/>
            <person name="Mitreva M."/>
            <person name="Wilson R.K."/>
        </authorList>
    </citation>
    <scope>NUCLEOTIDE SEQUENCE [LARGE SCALE GENOMIC DNA]</scope>
    <source>
        <strain evidence="7 8">ATCC BAA-474</strain>
    </source>
</reference>